<proteinExistence type="inferred from homology"/>
<dbReference type="EMBL" id="MDET01000008">
    <property type="protein sequence ID" value="OQM76316.1"/>
    <property type="molecule type" value="Genomic_DNA"/>
</dbReference>
<dbReference type="CDD" id="cd08349">
    <property type="entry name" value="BLMA_like"/>
    <property type="match status" value="1"/>
</dbReference>
<feature type="domain" description="VOC" evidence="4">
    <location>
        <begin position="5"/>
        <end position="135"/>
    </location>
</feature>
<gene>
    <name evidence="5" type="ORF">BFN67_14355</name>
</gene>
<comment type="similarity">
    <text evidence="1">Belongs to the bleomycin resistance protein family.</text>
</comment>
<dbReference type="OrthoDB" id="284897at2"/>
<dbReference type="PROSITE" id="PS51819">
    <property type="entry name" value="VOC"/>
    <property type="match status" value="1"/>
</dbReference>
<dbReference type="STRING" id="1873176.BFN67_14355"/>
<dbReference type="InterPro" id="IPR037523">
    <property type="entry name" value="VOC_core"/>
</dbReference>
<dbReference type="RefSeq" id="WP_080918828.1">
    <property type="nucleotide sequence ID" value="NZ_MDET01000008.1"/>
</dbReference>
<keyword evidence="6" id="KW-1185">Reference proteome</keyword>
<dbReference type="InterPro" id="IPR000335">
    <property type="entry name" value="Bleomycin-R"/>
</dbReference>
<evidence type="ECO:0000313" key="6">
    <source>
        <dbReference type="Proteomes" id="UP000191905"/>
    </source>
</evidence>
<evidence type="ECO:0000313" key="5">
    <source>
        <dbReference type="EMBL" id="OQM76316.1"/>
    </source>
</evidence>
<organism evidence="5 6">
    <name type="scientific">Manganibacter manganicus</name>
    <dbReference type="NCBI Taxonomy" id="1873176"/>
    <lineage>
        <taxon>Bacteria</taxon>
        <taxon>Pseudomonadati</taxon>
        <taxon>Pseudomonadota</taxon>
        <taxon>Alphaproteobacteria</taxon>
        <taxon>Hyphomicrobiales</taxon>
        <taxon>Phyllobacteriaceae</taxon>
        <taxon>Manganibacter</taxon>
    </lineage>
</organism>
<accession>A0A1V8RSY9</accession>
<dbReference type="Proteomes" id="UP000191905">
    <property type="component" value="Unassembled WGS sequence"/>
</dbReference>
<comment type="caution">
    <text evidence="5">The sequence shown here is derived from an EMBL/GenBank/DDBJ whole genome shotgun (WGS) entry which is preliminary data.</text>
</comment>
<dbReference type="GO" id="GO:0046677">
    <property type="term" value="P:response to antibiotic"/>
    <property type="evidence" value="ECO:0007669"/>
    <property type="project" value="UniProtKB-KW"/>
</dbReference>
<sequence length="149" mass="16982">MTSSRPPIVPELDVLDLDRSLAFYRTVLGFDMWTSRLEERFAYLTRGLAHLMLQGAGGPGRRFRTAPLEYPFGRGINLQIEVPDVDHLYTRVVEAGETIHIPMEERWYRQGAEDAGNRQFVLIDPDGYLLRFFTDLGRRPALRGAATAD</sequence>
<evidence type="ECO:0000256" key="1">
    <source>
        <dbReference type="ARBA" id="ARBA00011051"/>
    </source>
</evidence>
<protein>
    <recommendedName>
        <fullName evidence="2">Bleomycin resistance protein</fullName>
    </recommendedName>
</protein>
<keyword evidence="3" id="KW-0046">Antibiotic resistance</keyword>
<name>A0A1V8RSY9_9HYPH</name>
<dbReference type="InterPro" id="IPR004360">
    <property type="entry name" value="Glyas_Fos-R_dOase_dom"/>
</dbReference>
<evidence type="ECO:0000259" key="4">
    <source>
        <dbReference type="PROSITE" id="PS51819"/>
    </source>
</evidence>
<dbReference type="Gene3D" id="3.10.180.10">
    <property type="entry name" value="2,3-Dihydroxybiphenyl 1,2-Dioxygenase, domain 1"/>
    <property type="match status" value="1"/>
</dbReference>
<dbReference type="SUPFAM" id="SSF54593">
    <property type="entry name" value="Glyoxalase/Bleomycin resistance protein/Dihydroxybiphenyl dioxygenase"/>
    <property type="match status" value="1"/>
</dbReference>
<reference evidence="5 6" key="1">
    <citation type="journal article" date="2016" name="Int. J. Syst. Evol. Microbiol.">
        <title>Pseudaminobacter manganicus sp. nov., isolated from sludge of a manganese mine.</title>
        <authorList>
            <person name="Li J."/>
            <person name="Huang J."/>
            <person name="Liao S."/>
            <person name="Wang G."/>
        </authorList>
    </citation>
    <scope>NUCLEOTIDE SEQUENCE [LARGE SCALE GENOMIC DNA]</scope>
    <source>
        <strain evidence="5 6">JH-7</strain>
    </source>
</reference>
<dbReference type="Pfam" id="PF00903">
    <property type="entry name" value="Glyoxalase"/>
    <property type="match status" value="1"/>
</dbReference>
<dbReference type="InterPro" id="IPR029068">
    <property type="entry name" value="Glyas_Bleomycin-R_OHBP_Dase"/>
</dbReference>
<dbReference type="AlphaFoldDB" id="A0A1V8RSY9"/>
<evidence type="ECO:0000256" key="3">
    <source>
        <dbReference type="ARBA" id="ARBA00023251"/>
    </source>
</evidence>
<evidence type="ECO:0000256" key="2">
    <source>
        <dbReference type="ARBA" id="ARBA00021572"/>
    </source>
</evidence>